<organism evidence="2 3">
    <name type="scientific">Yoonia vestfoldensis</name>
    <dbReference type="NCBI Taxonomy" id="245188"/>
    <lineage>
        <taxon>Bacteria</taxon>
        <taxon>Pseudomonadati</taxon>
        <taxon>Pseudomonadota</taxon>
        <taxon>Alphaproteobacteria</taxon>
        <taxon>Rhodobacterales</taxon>
        <taxon>Paracoccaceae</taxon>
        <taxon>Yoonia</taxon>
    </lineage>
</organism>
<evidence type="ECO:0000256" key="1">
    <source>
        <dbReference type="SAM" id="Coils"/>
    </source>
</evidence>
<keyword evidence="3" id="KW-1185">Reference proteome</keyword>
<dbReference type="Proteomes" id="UP000195273">
    <property type="component" value="Chromosome"/>
</dbReference>
<name>A0A1Y0EB91_9RHOB</name>
<protein>
    <submittedName>
        <fullName evidence="2">Uncharacterized protein</fullName>
    </submittedName>
</protein>
<sequence>MPKQPKLPDPARFGIQSFAELLSARPAVLGEVPGSFDAFREGLIASLIPVTPYECVVAENLIAIEWELVQRRRMHNAEMREDLRFRIKRAVEAHYKVIHDAALDADWRAFIDAGGYKNDWEEPHLPSKDAADAFKRALDDRCMTSDPAALAELEADVSALGISTVTLMSAAYASTSGALAKHDAKIPELERRRREVRRDYDALQSVRPLEHRRADHDIPDAEVIGQ</sequence>
<feature type="coiled-coil region" evidence="1">
    <location>
        <begin position="179"/>
        <end position="206"/>
    </location>
</feature>
<dbReference type="OrthoDB" id="7855749at2"/>
<evidence type="ECO:0000313" key="2">
    <source>
        <dbReference type="EMBL" id="ARU00886.1"/>
    </source>
</evidence>
<proteinExistence type="predicted"/>
<dbReference type="KEGG" id="lvs:LOKVESSMR4R_01570"/>
<gene>
    <name evidence="2" type="ORF">LOKVESSMR4R_01570</name>
</gene>
<evidence type="ECO:0000313" key="3">
    <source>
        <dbReference type="Proteomes" id="UP000195273"/>
    </source>
</evidence>
<dbReference type="RefSeq" id="WP_087207234.1">
    <property type="nucleotide sequence ID" value="NZ_CP021431.1"/>
</dbReference>
<reference evidence="2 3" key="1">
    <citation type="submission" date="2017-05" db="EMBL/GenBank/DDBJ databases">
        <title>Genome Sequence of Loktanella vestfoldensis Strain SMR4r Isolated from a Culture of the Diatom Skeletonema marinoi.</title>
        <authorList>
            <person name="Topel M."/>
            <person name="Pinder M.I.M."/>
            <person name="Johansson O.N."/>
            <person name="Kourtchenko O."/>
            <person name="Godhe A."/>
            <person name="Clarke A.K."/>
        </authorList>
    </citation>
    <scope>NUCLEOTIDE SEQUENCE [LARGE SCALE GENOMIC DNA]</scope>
    <source>
        <strain evidence="2 3">SMR4r</strain>
    </source>
</reference>
<keyword evidence="1" id="KW-0175">Coiled coil</keyword>
<accession>A0A1Y0EB91</accession>
<dbReference type="EMBL" id="CP021431">
    <property type="protein sequence ID" value="ARU00886.1"/>
    <property type="molecule type" value="Genomic_DNA"/>
</dbReference>
<dbReference type="AlphaFoldDB" id="A0A1Y0EB91"/>